<evidence type="ECO:0000256" key="7">
    <source>
        <dbReference type="PIRNR" id="PIRNR016636"/>
    </source>
</evidence>
<evidence type="ECO:0000256" key="1">
    <source>
        <dbReference type="ARBA" id="ARBA00004651"/>
    </source>
</evidence>
<feature type="transmembrane region" description="Helical" evidence="8">
    <location>
        <begin position="359"/>
        <end position="382"/>
    </location>
</feature>
<feature type="transmembrane region" description="Helical" evidence="8">
    <location>
        <begin position="388"/>
        <end position="406"/>
    </location>
</feature>
<dbReference type="OrthoDB" id="9805788at2"/>
<dbReference type="InterPro" id="IPR028362">
    <property type="entry name" value="AlgI"/>
</dbReference>
<organism evidence="9 10">
    <name type="scientific">Acetanaerobacterium elongatum</name>
    <dbReference type="NCBI Taxonomy" id="258515"/>
    <lineage>
        <taxon>Bacteria</taxon>
        <taxon>Bacillati</taxon>
        <taxon>Bacillota</taxon>
        <taxon>Clostridia</taxon>
        <taxon>Eubacteriales</taxon>
        <taxon>Oscillospiraceae</taxon>
        <taxon>Acetanaerobacterium</taxon>
    </lineage>
</organism>
<name>A0A1G9Z502_9FIRM</name>
<keyword evidence="10" id="KW-1185">Reference proteome</keyword>
<gene>
    <name evidence="9" type="ORF">SAMN05192585_112101</name>
</gene>
<dbReference type="InterPro" id="IPR004299">
    <property type="entry name" value="MBOAT_fam"/>
</dbReference>
<dbReference type="STRING" id="258515.SAMN05192585_112101"/>
<dbReference type="GO" id="GO:0016746">
    <property type="term" value="F:acyltransferase activity"/>
    <property type="evidence" value="ECO:0007669"/>
    <property type="project" value="UniProtKB-KW"/>
</dbReference>
<keyword evidence="7 9" id="KW-0012">Acyltransferase</keyword>
<comment type="similarity">
    <text evidence="2 7">Belongs to the membrane-bound acyltransferase family.</text>
</comment>
<evidence type="ECO:0000313" key="9">
    <source>
        <dbReference type="EMBL" id="SDN16608.1"/>
    </source>
</evidence>
<feature type="transmembrane region" description="Helical" evidence="8">
    <location>
        <begin position="456"/>
        <end position="477"/>
    </location>
</feature>
<dbReference type="GO" id="GO:0042121">
    <property type="term" value="P:alginic acid biosynthetic process"/>
    <property type="evidence" value="ECO:0007669"/>
    <property type="project" value="InterPro"/>
</dbReference>
<dbReference type="AlphaFoldDB" id="A0A1G9Z502"/>
<dbReference type="GO" id="GO:0005886">
    <property type="term" value="C:plasma membrane"/>
    <property type="evidence" value="ECO:0007669"/>
    <property type="project" value="UniProtKB-SubCell"/>
</dbReference>
<feature type="transmembrane region" description="Helical" evidence="8">
    <location>
        <begin position="75"/>
        <end position="96"/>
    </location>
</feature>
<comment type="subcellular location">
    <subcellularLocation>
        <location evidence="1">Cell membrane</location>
        <topology evidence="1">Multi-pass membrane protein</topology>
    </subcellularLocation>
</comment>
<dbReference type="Proteomes" id="UP000199182">
    <property type="component" value="Unassembled WGS sequence"/>
</dbReference>
<sequence>MLFNSLSYAIFLPIVFIFYWLLPHKYRWVLLLASSYYFHMSWNVKYIFLILFTTGISYVTALFMEKSEKSKKNKLLLAAAIVTSLGVLFFFKYFNFLSTSVTDILQAVAIPVHPVTLSVLLPVGISFYTFQTLSYVIDVYRGNVPAQRHFGKYATFIAFFPQLVAGPIERTSNLLPQINEERHFDYSDATYGLKIIAWGLFKKMVIADNLALFVDKIYNHPQNYHGLSLLLATVFFAFQIYCDFSGYSDIAVGSANLFGIHMINNFKSPYFSASVKEFWSRWHISLSTWFRDYVYIPLGGNRVSKARHYFNLMVTFLLSGLWHGANWTFVIWGGVHGAAQIVETAFFKKQSKNTVQKHNIRWFVLVCLVFTFSCFAWVFFRAQNMSDALYIFKSMFVGIGNPLSFFKTGFADLNTLELLKLTLYLLVLCVYDYFSLSHDLIALSSKLPVIIRWGLYYFLIFCILYLVPGSSSQFIYFEF</sequence>
<keyword evidence="3 7" id="KW-1003">Cell membrane</keyword>
<feature type="transmembrane region" description="Helical" evidence="8">
    <location>
        <begin position="108"/>
        <end position="130"/>
    </location>
</feature>
<keyword evidence="7 9" id="KW-0808">Transferase</keyword>
<keyword evidence="4 8" id="KW-0812">Transmembrane</keyword>
<accession>A0A1G9Z502</accession>
<dbReference type="PANTHER" id="PTHR13285">
    <property type="entry name" value="ACYLTRANSFERASE"/>
    <property type="match status" value="1"/>
</dbReference>
<keyword evidence="5 8" id="KW-1133">Transmembrane helix</keyword>
<evidence type="ECO:0000256" key="4">
    <source>
        <dbReference type="ARBA" id="ARBA00022692"/>
    </source>
</evidence>
<proteinExistence type="inferred from homology"/>
<reference evidence="9 10" key="1">
    <citation type="submission" date="2016-10" db="EMBL/GenBank/DDBJ databases">
        <authorList>
            <person name="de Groot N.N."/>
        </authorList>
    </citation>
    <scope>NUCLEOTIDE SEQUENCE [LARGE SCALE GENOMIC DNA]</scope>
    <source>
        <strain evidence="9 10">CGMCC 1.5012</strain>
    </source>
</reference>
<feature type="transmembrane region" description="Helical" evidence="8">
    <location>
        <begin position="5"/>
        <end position="22"/>
    </location>
</feature>
<feature type="transmembrane region" description="Helical" evidence="8">
    <location>
        <begin position="306"/>
        <end position="323"/>
    </location>
</feature>
<dbReference type="InterPro" id="IPR024194">
    <property type="entry name" value="Ac/AlaTfrase_AlgI/DltB"/>
</dbReference>
<dbReference type="Pfam" id="PF03062">
    <property type="entry name" value="MBOAT"/>
    <property type="match status" value="1"/>
</dbReference>
<dbReference type="InterPro" id="IPR051085">
    <property type="entry name" value="MB_O-acyltransferase"/>
</dbReference>
<keyword evidence="6 7" id="KW-0472">Membrane</keyword>
<evidence type="ECO:0000256" key="3">
    <source>
        <dbReference type="ARBA" id="ARBA00022475"/>
    </source>
</evidence>
<evidence type="ECO:0000256" key="6">
    <source>
        <dbReference type="ARBA" id="ARBA00023136"/>
    </source>
</evidence>
<dbReference type="PIRSF" id="PIRSF016636">
    <property type="entry name" value="AlgI_DltB"/>
    <property type="match status" value="1"/>
</dbReference>
<dbReference type="PANTHER" id="PTHR13285:SF18">
    <property type="entry name" value="PROTEIN-CYSTEINE N-PALMITOYLTRANSFERASE RASP"/>
    <property type="match status" value="1"/>
</dbReference>
<dbReference type="EMBL" id="FNID01000012">
    <property type="protein sequence ID" value="SDN16608.1"/>
    <property type="molecule type" value="Genomic_DNA"/>
</dbReference>
<evidence type="ECO:0000256" key="8">
    <source>
        <dbReference type="SAM" id="Phobius"/>
    </source>
</evidence>
<feature type="transmembrane region" description="Helical" evidence="8">
    <location>
        <begin position="42"/>
        <end position="63"/>
    </location>
</feature>
<evidence type="ECO:0000256" key="2">
    <source>
        <dbReference type="ARBA" id="ARBA00010323"/>
    </source>
</evidence>
<evidence type="ECO:0000256" key="5">
    <source>
        <dbReference type="ARBA" id="ARBA00022989"/>
    </source>
</evidence>
<dbReference type="RefSeq" id="WP_092639546.1">
    <property type="nucleotide sequence ID" value="NZ_FNID01000012.1"/>
</dbReference>
<feature type="transmembrane region" description="Helical" evidence="8">
    <location>
        <begin position="418"/>
        <end position="436"/>
    </location>
</feature>
<dbReference type="PIRSF" id="PIRSF500217">
    <property type="entry name" value="AlgI"/>
    <property type="match status" value="1"/>
</dbReference>
<protein>
    <submittedName>
        <fullName evidence="9">D-alanyl-lipoteichoic acid acyltransferase DltB, MBOAT superfamily</fullName>
    </submittedName>
</protein>
<evidence type="ECO:0000313" key="10">
    <source>
        <dbReference type="Proteomes" id="UP000199182"/>
    </source>
</evidence>